<sequence>MESKLPTLKRPKKKLCYHTNKDSPTKKVEGLMTMEDIDRMFDDLDPPCDDLLPSSSRYMTFNVEADQREASTGPHKGKLVGTIPKGHMGPKGDAIHPSRSPSPELVIDQDIPFKAHMPAKTSSPIETNMAVKALNIEKGRAVSPLLFACEDEGDAKREPPPNGHVTEESIDFEFESPPSKVVLSRPKKSSQQNKVEEARKETLSKNPPQKPQTPVVEVHRKTPRTEMVDPPAAAARREPELAAPEKTIETVPEQSLVEPVRVQKNIAAFIQKLRDAAQSKPACMRKSASPVKVPTPPPEPEDDFLILEDDAAPFWISIRSKTAKKQKQSGTTSIAKASVTDKSTKGSSAETQQEPEETERKPRGPSGKRKTKEKKNEVTEAGRAEEEIPGPEEPPVDSIDEKKPNKKKKQRLKKVPSQDSDKEGEPPKTSKETREDEPAVRIDKKALNSKTLKYAKTIRAKPMKRGKKVPQGSDGETDKASKKEGPSGEEVGATDLGALSDEDSADVKRDKNNKLPLVSEGSSPDDCLTRGRRKTRPPGEWWMHRSPEETTGKCNQPPVKEATRQNTEPSAAAASPVRPKKDKCDQLTIKKYKKPNQEPCGAPPVKDKVLKNINPTQPAAPTSQKTNKEKKQNTGGETQGEESHMTEEEEEQQQEEEEQEEREEVEEQQQEEEGEEDVQSSPLVFSHRELSDNSGEKPFPKEYHPVSRKKKAPQKKEPQSKERQRKEPQRKEPLKAVRRGRRPPGSWWAVPDMCEDVESVSPSAAEAQTSKRREETHQISSTSQREFLHAAPKPTVSGEKISGRL</sequence>
<feature type="compositionally biased region" description="Basic residues" evidence="1">
    <location>
        <begin position="7"/>
        <end position="16"/>
    </location>
</feature>
<feature type="compositionally biased region" description="Basic and acidic residues" evidence="1">
    <location>
        <begin position="542"/>
        <end position="551"/>
    </location>
</feature>
<accession>A0AAN8B3N9</accession>
<comment type="caution">
    <text evidence="2">The sequence shown here is derived from an EMBL/GenBank/DDBJ whole genome shotgun (WGS) entry which is preliminary data.</text>
</comment>
<feature type="region of interest" description="Disordered" evidence="1">
    <location>
        <begin position="64"/>
        <end position="105"/>
    </location>
</feature>
<feature type="compositionally biased region" description="Polar residues" evidence="1">
    <location>
        <begin position="613"/>
        <end position="625"/>
    </location>
</feature>
<feature type="compositionally biased region" description="Basic residues" evidence="1">
    <location>
        <begin position="404"/>
        <end position="414"/>
    </location>
</feature>
<keyword evidence="3" id="KW-1185">Reference proteome</keyword>
<evidence type="ECO:0000313" key="3">
    <source>
        <dbReference type="Proteomes" id="UP001335648"/>
    </source>
</evidence>
<feature type="compositionally biased region" description="Basic and acidic residues" evidence="1">
    <location>
        <begin position="476"/>
        <end position="486"/>
    </location>
</feature>
<feature type="compositionally biased region" description="Basic and acidic residues" evidence="1">
    <location>
        <begin position="419"/>
        <end position="446"/>
    </location>
</feature>
<evidence type="ECO:0000313" key="2">
    <source>
        <dbReference type="EMBL" id="KAK5877856.1"/>
    </source>
</evidence>
<feature type="compositionally biased region" description="Basic and acidic residues" evidence="1">
    <location>
        <begin position="217"/>
        <end position="227"/>
    </location>
</feature>
<dbReference type="Proteomes" id="UP001335648">
    <property type="component" value="Unassembled WGS sequence"/>
</dbReference>
<dbReference type="EMBL" id="JAULUE010002066">
    <property type="protein sequence ID" value="KAK5877856.1"/>
    <property type="molecule type" value="Genomic_DNA"/>
</dbReference>
<proteinExistence type="predicted"/>
<feature type="compositionally biased region" description="Basic and acidic residues" evidence="1">
    <location>
        <begin position="714"/>
        <end position="735"/>
    </location>
</feature>
<feature type="compositionally biased region" description="Basic and acidic residues" evidence="1">
    <location>
        <begin position="374"/>
        <end position="386"/>
    </location>
</feature>
<evidence type="ECO:0000256" key="1">
    <source>
        <dbReference type="SAM" id="MobiDB-lite"/>
    </source>
</evidence>
<dbReference type="AlphaFoldDB" id="A0AAN8B3N9"/>
<organism evidence="2 3">
    <name type="scientific">Champsocephalus esox</name>
    <name type="common">pike icefish</name>
    <dbReference type="NCBI Taxonomy" id="159716"/>
    <lineage>
        <taxon>Eukaryota</taxon>
        <taxon>Metazoa</taxon>
        <taxon>Chordata</taxon>
        <taxon>Craniata</taxon>
        <taxon>Vertebrata</taxon>
        <taxon>Euteleostomi</taxon>
        <taxon>Actinopterygii</taxon>
        <taxon>Neopterygii</taxon>
        <taxon>Teleostei</taxon>
        <taxon>Neoteleostei</taxon>
        <taxon>Acanthomorphata</taxon>
        <taxon>Eupercaria</taxon>
        <taxon>Perciformes</taxon>
        <taxon>Notothenioidei</taxon>
        <taxon>Channichthyidae</taxon>
        <taxon>Champsocephalus</taxon>
    </lineage>
</organism>
<feature type="region of interest" description="Disordered" evidence="1">
    <location>
        <begin position="1"/>
        <end position="30"/>
    </location>
</feature>
<feature type="compositionally biased region" description="Basic residues" evidence="1">
    <location>
        <begin position="456"/>
        <end position="468"/>
    </location>
</feature>
<feature type="region of interest" description="Disordered" evidence="1">
    <location>
        <begin position="321"/>
        <end position="805"/>
    </location>
</feature>
<feature type="compositionally biased region" description="Basic and acidic residues" evidence="1">
    <location>
        <begin position="19"/>
        <end position="29"/>
    </location>
</feature>
<gene>
    <name evidence="2" type="ORF">CesoFtcFv8_025325</name>
</gene>
<feature type="region of interest" description="Disordered" evidence="1">
    <location>
        <begin position="150"/>
        <end position="252"/>
    </location>
</feature>
<protein>
    <submittedName>
        <fullName evidence="2">Uncharacterized protein</fullName>
    </submittedName>
</protein>
<feature type="compositionally biased region" description="Basic and acidic residues" evidence="1">
    <location>
        <begin position="194"/>
        <end position="203"/>
    </location>
</feature>
<reference evidence="2 3" key="1">
    <citation type="journal article" date="2023" name="Mol. Biol. Evol.">
        <title>Genomics of Secondarily Temperate Adaptation in the Only Non-Antarctic Icefish.</title>
        <authorList>
            <person name="Rivera-Colon A.G."/>
            <person name="Rayamajhi N."/>
            <person name="Minhas B.F."/>
            <person name="Madrigal G."/>
            <person name="Bilyk K.T."/>
            <person name="Yoon V."/>
            <person name="Hune M."/>
            <person name="Gregory S."/>
            <person name="Cheng C.H.C."/>
            <person name="Catchen J.M."/>
        </authorList>
    </citation>
    <scope>NUCLEOTIDE SEQUENCE [LARGE SCALE GENOMIC DNA]</scope>
    <source>
        <strain evidence="2">JC2023a</strain>
    </source>
</reference>
<feature type="region of interest" description="Disordered" evidence="1">
    <location>
        <begin position="279"/>
        <end position="304"/>
    </location>
</feature>
<name>A0AAN8B3N9_9TELE</name>
<feature type="compositionally biased region" description="Basic and acidic residues" evidence="1">
    <location>
        <begin position="686"/>
        <end position="705"/>
    </location>
</feature>
<feature type="compositionally biased region" description="Acidic residues" evidence="1">
    <location>
        <begin position="647"/>
        <end position="678"/>
    </location>
</feature>